<feature type="transmembrane region" description="Helical" evidence="12">
    <location>
        <begin position="1420"/>
        <end position="1440"/>
    </location>
</feature>
<evidence type="ECO:0000256" key="3">
    <source>
        <dbReference type="ARBA" id="ARBA00004496"/>
    </source>
</evidence>
<dbReference type="Pfam" id="PF11527">
    <property type="entry name" value="ARL2_Bind_BART"/>
    <property type="match status" value="1"/>
</dbReference>
<dbReference type="GO" id="GO:0020037">
    <property type="term" value="F:heme binding"/>
    <property type="evidence" value="ECO:0007669"/>
    <property type="project" value="InterPro"/>
</dbReference>
<evidence type="ECO:0000256" key="4">
    <source>
        <dbReference type="ARBA" id="ARBA00022490"/>
    </source>
</evidence>
<dbReference type="GO" id="GO:0005634">
    <property type="term" value="C:nucleus"/>
    <property type="evidence" value="ECO:0007669"/>
    <property type="project" value="UniProtKB-SubCell"/>
</dbReference>
<dbReference type="Gene3D" id="1.20.1250.20">
    <property type="entry name" value="MFS general substrate transporter like domains"/>
    <property type="match status" value="1"/>
</dbReference>
<feature type="region of interest" description="Disordered" evidence="11">
    <location>
        <begin position="1"/>
        <end position="57"/>
    </location>
</feature>
<proteinExistence type="predicted"/>
<feature type="compositionally biased region" description="Low complexity" evidence="11">
    <location>
        <begin position="92"/>
        <end position="108"/>
    </location>
</feature>
<dbReference type="GO" id="GO:0022857">
    <property type="term" value="F:transmembrane transporter activity"/>
    <property type="evidence" value="ECO:0007669"/>
    <property type="project" value="InterPro"/>
</dbReference>
<dbReference type="PANTHER" id="PTHR46237:SF1">
    <property type="entry name" value="CYTOCHROME B5 REDUCTASE 4"/>
    <property type="match status" value="1"/>
</dbReference>
<dbReference type="InterPro" id="IPR036400">
    <property type="entry name" value="Cyt_B5-like_heme/steroid_sf"/>
</dbReference>
<evidence type="ECO:0000256" key="7">
    <source>
        <dbReference type="ARBA" id="ARBA00023004"/>
    </source>
</evidence>
<keyword evidence="6" id="KW-0479">Metal-binding</keyword>
<evidence type="ECO:0000256" key="8">
    <source>
        <dbReference type="ARBA" id="ARBA00023069"/>
    </source>
</evidence>
<feature type="domain" description="Cytochrome b5 heme-binding" evidence="13">
    <location>
        <begin position="630"/>
        <end position="706"/>
    </location>
</feature>
<evidence type="ECO:0000256" key="6">
    <source>
        <dbReference type="ARBA" id="ARBA00022723"/>
    </source>
</evidence>
<evidence type="ECO:0000256" key="5">
    <source>
        <dbReference type="ARBA" id="ARBA00022617"/>
    </source>
</evidence>
<dbReference type="InterPro" id="IPR042541">
    <property type="entry name" value="BART_sf"/>
</dbReference>
<dbReference type="GO" id="GO:0004128">
    <property type="term" value="F:cytochrome-b5 reductase activity, acting on NAD(P)H"/>
    <property type="evidence" value="ECO:0007669"/>
    <property type="project" value="TreeGrafter"/>
</dbReference>
<feature type="region of interest" description="Disordered" evidence="11">
    <location>
        <begin position="754"/>
        <end position="782"/>
    </location>
</feature>
<dbReference type="Proteomes" id="UP000541610">
    <property type="component" value="Unassembled WGS sequence"/>
</dbReference>
<dbReference type="InterPro" id="IPR036259">
    <property type="entry name" value="MFS_trans_sf"/>
</dbReference>
<evidence type="ECO:0000259" key="13">
    <source>
        <dbReference type="PROSITE" id="PS50255"/>
    </source>
</evidence>
<evidence type="ECO:0000256" key="11">
    <source>
        <dbReference type="SAM" id="MobiDB-lite"/>
    </source>
</evidence>
<feature type="transmembrane region" description="Helical" evidence="12">
    <location>
        <begin position="1543"/>
        <end position="1565"/>
    </location>
</feature>
<dbReference type="OrthoDB" id="5577072at2759"/>
<gene>
    <name evidence="14" type="primary">MFSD11_3</name>
    <name evidence="14" type="ORF">FOZ60_008490</name>
</gene>
<feature type="region of interest" description="Disordered" evidence="11">
    <location>
        <begin position="492"/>
        <end position="538"/>
    </location>
</feature>
<dbReference type="Gene3D" id="3.10.120.10">
    <property type="entry name" value="Cytochrome b5-like heme/steroid binding domain"/>
    <property type="match status" value="2"/>
</dbReference>
<dbReference type="Pfam" id="PF12656">
    <property type="entry name" value="G-patch_2"/>
    <property type="match status" value="1"/>
</dbReference>
<feature type="transmembrane region" description="Helical" evidence="12">
    <location>
        <begin position="1323"/>
        <end position="1343"/>
    </location>
</feature>
<dbReference type="SUPFAM" id="SSF55856">
    <property type="entry name" value="Cytochrome b5-like heme/steroid binding domain"/>
    <property type="match status" value="2"/>
</dbReference>
<feature type="compositionally biased region" description="Basic and acidic residues" evidence="11">
    <location>
        <begin position="47"/>
        <end position="57"/>
    </location>
</feature>
<dbReference type="PROSITE" id="PS00191">
    <property type="entry name" value="CYTOCHROME_B5_1"/>
    <property type="match status" value="1"/>
</dbReference>
<feature type="transmembrane region" description="Helical" evidence="12">
    <location>
        <begin position="1297"/>
        <end position="1316"/>
    </location>
</feature>
<dbReference type="SMART" id="SM01117">
    <property type="entry name" value="Cyt-b5"/>
    <property type="match status" value="2"/>
</dbReference>
<feature type="transmembrane region" description="Helical" evidence="12">
    <location>
        <begin position="1388"/>
        <end position="1408"/>
    </location>
</feature>
<organism evidence="14 15">
    <name type="scientific">Perkinsus olseni</name>
    <name type="common">Perkinsus atlanticus</name>
    <dbReference type="NCBI Taxonomy" id="32597"/>
    <lineage>
        <taxon>Eukaryota</taxon>
        <taxon>Sar</taxon>
        <taxon>Alveolata</taxon>
        <taxon>Perkinsozoa</taxon>
        <taxon>Perkinsea</taxon>
        <taxon>Perkinsida</taxon>
        <taxon>Perkinsidae</taxon>
        <taxon>Perkinsus</taxon>
    </lineage>
</organism>
<comment type="caution">
    <text evidence="14">The sequence shown here is derived from an EMBL/GenBank/DDBJ whole genome shotgun (WGS) entry which is preliminary data.</text>
</comment>
<evidence type="ECO:0000256" key="10">
    <source>
        <dbReference type="ARBA" id="ARBA00023273"/>
    </source>
</evidence>
<feature type="transmembrane region" description="Helical" evidence="12">
    <location>
        <begin position="1478"/>
        <end position="1494"/>
    </location>
</feature>
<evidence type="ECO:0000256" key="12">
    <source>
        <dbReference type="SAM" id="Phobius"/>
    </source>
</evidence>
<feature type="transmembrane region" description="Helical" evidence="12">
    <location>
        <begin position="1349"/>
        <end position="1376"/>
    </location>
</feature>
<dbReference type="PANTHER" id="PTHR46237">
    <property type="entry name" value="CYTOCHROME B5 REDUCTASE 4 FAMILY MEMBER"/>
    <property type="match status" value="1"/>
</dbReference>
<feature type="compositionally biased region" description="Polar residues" evidence="11">
    <location>
        <begin position="759"/>
        <end position="782"/>
    </location>
</feature>
<evidence type="ECO:0000256" key="2">
    <source>
        <dbReference type="ARBA" id="ARBA00004138"/>
    </source>
</evidence>
<reference evidence="14 15" key="1">
    <citation type="submission" date="2020-04" db="EMBL/GenBank/DDBJ databases">
        <title>Perkinsus olseni comparative genomics.</title>
        <authorList>
            <person name="Bogema D.R."/>
        </authorList>
    </citation>
    <scope>NUCLEOTIDE SEQUENCE [LARGE SCALE GENOMIC DNA]</scope>
    <source>
        <strain evidence="14">00978-12</strain>
    </source>
</reference>
<dbReference type="GO" id="GO:0005929">
    <property type="term" value="C:cilium"/>
    <property type="evidence" value="ECO:0007669"/>
    <property type="project" value="UniProtKB-SubCell"/>
</dbReference>
<dbReference type="InterPro" id="IPR018506">
    <property type="entry name" value="Cyt_B5_heme-BS"/>
</dbReference>
<dbReference type="InterPro" id="IPR023379">
    <property type="entry name" value="BART_dom"/>
</dbReference>
<keyword evidence="4" id="KW-0963">Cytoplasm</keyword>
<keyword evidence="12" id="KW-0812">Transmembrane</keyword>
<comment type="subcellular location">
    <subcellularLocation>
        <location evidence="2">Cell projection</location>
        <location evidence="2">Cilium</location>
    </subcellularLocation>
    <subcellularLocation>
        <location evidence="3">Cytoplasm</location>
    </subcellularLocation>
    <subcellularLocation>
        <location evidence="1">Nucleus</location>
    </subcellularLocation>
</comment>
<accession>A0A7J6PF21</accession>
<dbReference type="SUPFAM" id="SSF103473">
    <property type="entry name" value="MFS general substrate transporter"/>
    <property type="match status" value="1"/>
</dbReference>
<dbReference type="Pfam" id="PF07690">
    <property type="entry name" value="MFS_1"/>
    <property type="match status" value="1"/>
</dbReference>
<feature type="region of interest" description="Disordered" evidence="11">
    <location>
        <begin position="254"/>
        <end position="287"/>
    </location>
</feature>
<evidence type="ECO:0000313" key="15">
    <source>
        <dbReference type="Proteomes" id="UP000541610"/>
    </source>
</evidence>
<keyword evidence="7" id="KW-0408">Iron</keyword>
<feature type="region of interest" description="Disordered" evidence="11">
    <location>
        <begin position="919"/>
        <end position="940"/>
    </location>
</feature>
<dbReference type="InterPro" id="IPR011701">
    <property type="entry name" value="MFS"/>
</dbReference>
<feature type="compositionally biased region" description="Basic residues" evidence="11">
    <location>
        <begin position="9"/>
        <end position="21"/>
    </location>
</feature>
<dbReference type="GO" id="GO:0005737">
    <property type="term" value="C:cytoplasm"/>
    <property type="evidence" value="ECO:0007669"/>
    <property type="project" value="UniProtKB-SubCell"/>
</dbReference>
<evidence type="ECO:0000256" key="1">
    <source>
        <dbReference type="ARBA" id="ARBA00004123"/>
    </source>
</evidence>
<evidence type="ECO:0000313" key="14">
    <source>
        <dbReference type="EMBL" id="KAF4694336.1"/>
    </source>
</evidence>
<dbReference type="Gene3D" id="1.20.1520.10">
    <property type="entry name" value="ADP-ribosylation factor-like 2-binding protein, domain"/>
    <property type="match status" value="1"/>
</dbReference>
<keyword evidence="12" id="KW-0472">Membrane</keyword>
<dbReference type="PROSITE" id="PS50255">
    <property type="entry name" value="CYTOCHROME_B5_2"/>
    <property type="match status" value="2"/>
</dbReference>
<keyword evidence="12" id="KW-1133">Transmembrane helix</keyword>
<evidence type="ECO:0000256" key="9">
    <source>
        <dbReference type="ARBA" id="ARBA00023242"/>
    </source>
</evidence>
<keyword evidence="8" id="KW-0969">Cilium</keyword>
<feature type="transmembrane region" description="Helical" evidence="12">
    <location>
        <begin position="1593"/>
        <end position="1611"/>
    </location>
</feature>
<feature type="transmembrane region" description="Helical" evidence="12">
    <location>
        <begin position="1262"/>
        <end position="1285"/>
    </location>
</feature>
<dbReference type="InterPro" id="IPR001199">
    <property type="entry name" value="Cyt_B5-like_heme/steroid-bd"/>
</dbReference>
<name>A0A7J6PF21_PEROL</name>
<dbReference type="EMBL" id="JABANP010000034">
    <property type="protein sequence ID" value="KAF4694336.1"/>
    <property type="molecule type" value="Genomic_DNA"/>
</dbReference>
<feature type="compositionally biased region" description="Basic and acidic residues" evidence="11">
    <location>
        <begin position="503"/>
        <end position="512"/>
    </location>
</feature>
<keyword evidence="9" id="KW-0539">Nucleus</keyword>
<feature type="compositionally biased region" description="Low complexity" evidence="11">
    <location>
        <begin position="513"/>
        <end position="529"/>
    </location>
</feature>
<keyword evidence="5" id="KW-0349">Heme</keyword>
<sequence length="1657" mass="181478">MKLSFSIKTKPKKAAKQKHKPVSATDQRKSELPGTRLVSMSASGVMKTDKPPTPENKEFIIPCLHRLEPKQGKHTILNAPTEATTINPGARSTPPSESYEPSSSSTSPIEIDGAESEDAQAIRELFNDARARSSELTTAEEFGQAVDGVEPILCQVNKRRKTKGHDDDFDESKDTREIPIEEFGMAMLRGMGFDKDKHVQQPIFTERREGHVGLGAKVALPTDGVVDLSKEGSTKSANDGSMEYHFRFTSMTQPAETSNPAHHQDCRKDGSGCAGGPLDAPSPPREPEDEILVVDEDVTHPTSLDRSCFVEVLASVFEFMQQHCHDFKSEAISTSDSSPPEYKHEHYVLFKKYCDDIEDLLVSRVQEQHPNFDLAQFVEECRDVLGDHMDGNNNDNSGCCDMQAEEVFDFLLSLVDFEAFRNDMISTAMHGQELQLRGYDVTKFANHHPGGPRTIYMACGKDCTEVFDHVHPKVKPEILLFKDHVGKILGDAPEEQIAGRKNHASEGSKNENRSSNSSSNTNSTNYESQNKQEVVVKEGEVPPSASLFIIYYERSTKGSLRAFVSHLTSDHTRLGIPTLRSSVQSSTAPEPKRLQTPSTPTLPPRRKVKSKNQFAYMRIMADNKPLSFPPDKLTWEEVAQHNSKHDCWTVINGVVYDVTSYLDYHPGGRGELLQGAGKDCTELFNVYHPWVSEEAILRNARLGPVIGGSCPPDMVARARGKLPSRAASGQGSMRPGGDPTKIVSIPVPSTLPSIPECVTLSSPQPSSPATTDESPQQQVPRIGKLNSTSAIVIVSGLGGVGRSRPLQGRYARQPHAGQQSMYCVSTSTLKDDTPEDWASTLAAIAASEDALAELGPMKLSLTLQSCTRSQYFRSQNGWPTVDKAFSAVAACLVVPANLQKFNSQDLVLTLKAIERYMKERSHRQRRKEHTMSSESSPVLPQDHSIEACSNILSSLRGKLSYRTPLREFGMTLSSIVSIEPLRNNEITKDIIAHILACIKEGHRNRSLVSSSAKLGEEAFGQGLANVAMALAKLRFEDAAFMNILADIVGDSVERLSLIDIGQLYAMHRLGLECPEFSDMVAARLLPAVDLLDGNQLLLILPACRRLSGPGKDSSEGSNVSCGQLYRSAGRAFAERAPLLPVGILIQGCASIHPSDLEDIAQQLRHRGNATWVYHARYGVSIIQALVRNIMEAEGQQGNPGPETTELIREICRRFVKDPRLMSQLTADHREVIATDVTTLVVLSGIGRPEECPASKYDRLSPVVIIIGLIFFCLPGFFNALAGLGGAGNANPSAADPASIALGVSAATFSYFGGFFFNLLGPRLLMGAGGLTYAFYAAAAYISGHIANTGWLFILAGAILGFGAGWLWTAQGALILAYAPQDRKGHYIAVFWVIFNLGGFVGGVLQLAINFGTETDTASPASYFVFIAVMIMGSVAAFLLLRDPSKVVLENGSRAVIVPLKGVKEEFTGAASVILDKNMLMLFILFFGSNYFYTYVFNGVNGVLFTVRTRGLNSALYWLAQMVGAWTCGLLLDNPRRTLRARGVMGFWFVFISFNIVYALGCYLQYGYQGGYDRYTNIVADADRIDLTHTTYSIYTYWILGTLSAANATLAAKYTGFYKAVECIGATSSFIVDLPELRHADHMARYEEDWNRVSGGFS</sequence>
<feature type="region of interest" description="Disordered" evidence="11">
    <location>
        <begin position="581"/>
        <end position="607"/>
    </location>
</feature>
<protein>
    <submittedName>
        <fullName evidence="14">DUF895 domain membrane protein</fullName>
    </submittedName>
</protein>
<feature type="region of interest" description="Disordered" evidence="11">
    <location>
        <begin position="77"/>
        <end position="117"/>
    </location>
</feature>
<dbReference type="Pfam" id="PF00173">
    <property type="entry name" value="Cyt-b5"/>
    <property type="match status" value="2"/>
</dbReference>
<dbReference type="InterPro" id="IPR026822">
    <property type="entry name" value="Spp2/MOS2_G-patch"/>
</dbReference>
<keyword evidence="10" id="KW-0966">Cell projection</keyword>
<feature type="domain" description="Cytochrome b5 heme-binding" evidence="13">
    <location>
        <begin position="428"/>
        <end position="489"/>
    </location>
</feature>
<dbReference type="GO" id="GO:0046872">
    <property type="term" value="F:metal ion binding"/>
    <property type="evidence" value="ECO:0007669"/>
    <property type="project" value="UniProtKB-KW"/>
</dbReference>
<dbReference type="InterPro" id="IPR051872">
    <property type="entry name" value="Cytochrome_b5/Flavoprotein_Rdt"/>
</dbReference>